<accession>A0AAV6HKL2</accession>
<dbReference type="GO" id="GO:0009626">
    <property type="term" value="P:plant-type hypersensitive response"/>
    <property type="evidence" value="ECO:0007669"/>
    <property type="project" value="UniProtKB-KW"/>
</dbReference>
<dbReference type="InterPro" id="IPR051304">
    <property type="entry name" value="SCF_F-box_domain"/>
</dbReference>
<dbReference type="InterPro" id="IPR006121">
    <property type="entry name" value="HMA_dom"/>
</dbReference>
<feature type="domain" description="HMA" evidence="3">
    <location>
        <begin position="300"/>
        <end position="374"/>
    </location>
</feature>
<evidence type="ECO:0000313" key="5">
    <source>
        <dbReference type="Proteomes" id="UP000823749"/>
    </source>
</evidence>
<gene>
    <name evidence="4" type="ORF">RHGRI_035629</name>
</gene>
<dbReference type="PANTHER" id="PTHR47123:SF3">
    <property type="entry name" value="DUF295 DOMAIN-CONTAINING PROTEIN"/>
    <property type="match status" value="1"/>
</dbReference>
<feature type="region of interest" description="Disordered" evidence="2">
    <location>
        <begin position="369"/>
        <end position="476"/>
    </location>
</feature>
<name>A0AAV6HKL2_9ERIC</name>
<evidence type="ECO:0000259" key="3">
    <source>
        <dbReference type="PROSITE" id="PS50846"/>
    </source>
</evidence>
<proteinExistence type="predicted"/>
<dbReference type="EMBL" id="JACTNZ010000013">
    <property type="protein sequence ID" value="KAG5514285.1"/>
    <property type="molecule type" value="Genomic_DNA"/>
</dbReference>
<protein>
    <recommendedName>
        <fullName evidence="3">HMA domain-containing protein</fullName>
    </recommendedName>
</protein>
<dbReference type="AlphaFoldDB" id="A0AAV6HKL2"/>
<dbReference type="GO" id="GO:0046872">
    <property type="term" value="F:metal ion binding"/>
    <property type="evidence" value="ECO:0007669"/>
    <property type="project" value="InterPro"/>
</dbReference>
<evidence type="ECO:0000256" key="1">
    <source>
        <dbReference type="ARBA" id="ARBA00004170"/>
    </source>
</evidence>
<organism evidence="4 5">
    <name type="scientific">Rhododendron griersonianum</name>
    <dbReference type="NCBI Taxonomy" id="479676"/>
    <lineage>
        <taxon>Eukaryota</taxon>
        <taxon>Viridiplantae</taxon>
        <taxon>Streptophyta</taxon>
        <taxon>Embryophyta</taxon>
        <taxon>Tracheophyta</taxon>
        <taxon>Spermatophyta</taxon>
        <taxon>Magnoliopsida</taxon>
        <taxon>eudicotyledons</taxon>
        <taxon>Gunneridae</taxon>
        <taxon>Pentapetalae</taxon>
        <taxon>asterids</taxon>
        <taxon>Ericales</taxon>
        <taxon>Ericaceae</taxon>
        <taxon>Ericoideae</taxon>
        <taxon>Rhodoreae</taxon>
        <taxon>Rhododendron</taxon>
    </lineage>
</organism>
<feature type="compositionally biased region" description="Basic and acidic residues" evidence="2">
    <location>
        <begin position="440"/>
        <end position="452"/>
    </location>
</feature>
<evidence type="ECO:0000256" key="2">
    <source>
        <dbReference type="SAM" id="MobiDB-lite"/>
    </source>
</evidence>
<feature type="compositionally biased region" description="Polar residues" evidence="2">
    <location>
        <begin position="457"/>
        <end position="469"/>
    </location>
</feature>
<comment type="subcellular location">
    <subcellularLocation>
        <location evidence="1">Membrane</location>
        <topology evidence="1">Peripheral membrane protein</topology>
    </subcellularLocation>
</comment>
<dbReference type="PROSITE" id="PS50846">
    <property type="entry name" value="HMA_2"/>
    <property type="match status" value="1"/>
</dbReference>
<dbReference type="GO" id="GO:0016020">
    <property type="term" value="C:membrane"/>
    <property type="evidence" value="ECO:0007669"/>
    <property type="project" value="UniProtKB-SubCell"/>
</dbReference>
<evidence type="ECO:0000313" key="4">
    <source>
        <dbReference type="EMBL" id="KAG5514285.1"/>
    </source>
</evidence>
<comment type="caution">
    <text evidence="4">The sequence shown here is derived from an EMBL/GenBank/DDBJ whole genome shotgun (WGS) entry which is preliminary data.</text>
</comment>
<keyword evidence="5" id="KW-1185">Reference proteome</keyword>
<sequence>MGLSFPAISGYFQRQEWKLQQQQWSRLPREILIAIAKCLNKTIAAACVDTLRLRSVCKSWCPSIPTFKQQQETIYFSLNLPFPISPNLNLNLNLNLRGSFSLSQNTMYFLQPTPSSSSLSKSSSFPRCLGLKKRMLKRANGCPPTPSSRSPPTVSPNCFPKSLNLLDFRISQVGVAYSIRFVHEDTHTMRSNKEEEEDWTIMRITTLIEQSKWTKSQPTSDLRVDATLAEEFKLSKLYLHCQAMVVAFVVVRLSLFLVKSSDDLFYLFDKYLGSKSVVHLEVYKLNETNKEWEMVNHLNDQICVLKVNIHCDGCKDEVGKILQKIDEPRNPIAEIDLADVDNKLAVVEYVEDMYKFYKQAEVKVAEEKEGMTVRRQGRPHKSRNILGKKLFNEQSSSEEEDAISVSDKDAQDEKQQEEDDEEAPLIHSIRSSSKLCSLRVSREENKGQRRAGDFGQATENVAASRTSGLNYDHATP</sequence>
<dbReference type="PANTHER" id="PTHR47123">
    <property type="entry name" value="F-BOX PROTEIN SKIP23"/>
    <property type="match status" value="1"/>
</dbReference>
<dbReference type="Proteomes" id="UP000823749">
    <property type="component" value="Chromosome 13"/>
</dbReference>
<reference evidence="4 5" key="1">
    <citation type="submission" date="2020-08" db="EMBL/GenBank/DDBJ databases">
        <title>Plant Genome Project.</title>
        <authorList>
            <person name="Zhang R.-G."/>
        </authorList>
    </citation>
    <scope>NUCLEOTIDE SEQUENCE [LARGE SCALE GENOMIC DNA]</scope>
    <source>
        <strain evidence="4">WSP0</strain>
        <tissue evidence="4">Leaf</tissue>
    </source>
</reference>